<dbReference type="OrthoDB" id="1854593at2759"/>
<keyword evidence="4" id="KW-0256">Endoplasmic reticulum</keyword>
<dbReference type="Proteomes" id="UP000694845">
    <property type="component" value="Unplaced"/>
</dbReference>
<dbReference type="CDD" id="cd14420">
    <property type="entry name" value="CUE_AUP1"/>
    <property type="match status" value="1"/>
</dbReference>
<dbReference type="GO" id="GO:0043130">
    <property type="term" value="F:ubiquitin binding"/>
    <property type="evidence" value="ECO:0007669"/>
    <property type="project" value="InterPro"/>
</dbReference>
<dbReference type="PANTHER" id="PTHR15486">
    <property type="entry name" value="ANCIENT UBIQUITOUS PROTEIN"/>
    <property type="match status" value="1"/>
</dbReference>
<dbReference type="RefSeq" id="XP_022086636.1">
    <property type="nucleotide sequence ID" value="XM_022230944.1"/>
</dbReference>
<keyword evidence="12" id="KW-1185">Reference proteome</keyword>
<sequence>MKTLKNLSPPEGVLTLCRGFLSNGCNFVDGRNVPEEVRRKTLIKRRNMNTDISELFSSERLTGGSLAGVLLLVYMPLGLILTVLRIFLGFHVFIVSCLLPRASLIRRVILRVMCLLLGLVVSHEGLEQRDKAAKVIVANHVSVFDHVTIGLVVPSIVPNVWSLPAFMTWALGYTEMGAREGRRTLLLNLKAHCARNTLPITSLPEGAMTNGKTGLLKFSTWPFDLGEAVQPVVLKVRRPLLGVNVETIGSSLWKDIFWFLFVPFTHFHVRLLPSQRQEESETVENYSRRVQGIMAQELDTKVTPFTSADKAEYIKRSFIYQPEASTPQVAAQQTTPSPVPATPQPQAALPTPTEPRTPAGGATAHSDDNERQLRQMVQQVKEVLPYVSEAAVRRDLEKTNCIDTTITNILEGKIPSELPEAPDRTEQEGVGGASASPPSTPSPSSLKFAAASFGKSSNARQLSYKERKEALFQKARRHYMEKHGITLD</sequence>
<evidence type="ECO:0000256" key="8">
    <source>
        <dbReference type="ARBA" id="ARBA00035713"/>
    </source>
</evidence>
<dbReference type="PROSITE" id="PS51140">
    <property type="entry name" value="CUE"/>
    <property type="match status" value="1"/>
</dbReference>
<feature type="compositionally biased region" description="Low complexity" evidence="9">
    <location>
        <begin position="433"/>
        <end position="445"/>
    </location>
</feature>
<dbReference type="SMART" id="SM00546">
    <property type="entry name" value="CUE"/>
    <property type="match status" value="1"/>
</dbReference>
<feature type="transmembrane region" description="Helical" evidence="10">
    <location>
        <begin position="66"/>
        <end position="88"/>
    </location>
</feature>
<evidence type="ECO:0000256" key="10">
    <source>
        <dbReference type="SAM" id="Phobius"/>
    </source>
</evidence>
<comment type="subcellular location">
    <subcellularLocation>
        <location evidence="1">Endoplasmic reticulum membrane</location>
        <topology evidence="1">Peripheral membrane protein</topology>
    </subcellularLocation>
    <subcellularLocation>
        <location evidence="2">Lipid droplet</location>
    </subcellularLocation>
</comment>
<feature type="transmembrane region" description="Helical" evidence="10">
    <location>
        <begin position="108"/>
        <end position="126"/>
    </location>
</feature>
<keyword evidence="5 10" id="KW-0472">Membrane</keyword>
<evidence type="ECO:0000256" key="7">
    <source>
        <dbReference type="ARBA" id="ARBA00035685"/>
    </source>
</evidence>
<dbReference type="PANTHER" id="PTHR15486:SF96">
    <property type="entry name" value="LIPID DROPLET-REGULATING VLDL ASSEMBLY FACTOR AUP1"/>
    <property type="match status" value="1"/>
</dbReference>
<evidence type="ECO:0000313" key="12">
    <source>
        <dbReference type="Proteomes" id="UP000694845"/>
    </source>
</evidence>
<dbReference type="AlphaFoldDB" id="A0A8B7Y437"/>
<comment type="similarity">
    <text evidence="6">Belongs to the AUP1 family.</text>
</comment>
<dbReference type="Pfam" id="PF02845">
    <property type="entry name" value="CUE"/>
    <property type="match status" value="1"/>
</dbReference>
<dbReference type="InterPro" id="IPR048056">
    <property type="entry name" value="AUP1_CUE"/>
</dbReference>
<gene>
    <name evidence="13" type="primary">LOC110977113</name>
</gene>
<name>A0A8B7Y437_ACAPL</name>
<feature type="region of interest" description="Disordered" evidence="9">
    <location>
        <begin position="325"/>
        <end position="369"/>
    </location>
</feature>
<feature type="domain" description="CUE" evidence="11">
    <location>
        <begin position="372"/>
        <end position="414"/>
    </location>
</feature>
<dbReference type="InterPro" id="IPR003892">
    <property type="entry name" value="CUE"/>
</dbReference>
<feature type="region of interest" description="Disordered" evidence="9">
    <location>
        <begin position="414"/>
        <end position="461"/>
    </location>
</feature>
<dbReference type="GeneID" id="110977113"/>
<evidence type="ECO:0000256" key="5">
    <source>
        <dbReference type="ARBA" id="ARBA00023136"/>
    </source>
</evidence>
<evidence type="ECO:0000259" key="11">
    <source>
        <dbReference type="PROSITE" id="PS51140"/>
    </source>
</evidence>
<reference evidence="13" key="1">
    <citation type="submission" date="2025-08" db="UniProtKB">
        <authorList>
            <consortium name="RefSeq"/>
        </authorList>
    </citation>
    <scope>IDENTIFICATION</scope>
</reference>
<dbReference type="CTD" id="550"/>
<evidence type="ECO:0000313" key="13">
    <source>
        <dbReference type="RefSeq" id="XP_022086636.1"/>
    </source>
</evidence>
<evidence type="ECO:0000256" key="6">
    <source>
        <dbReference type="ARBA" id="ARBA00035634"/>
    </source>
</evidence>
<accession>A0A8B7Y437</accession>
<organism evidence="12 13">
    <name type="scientific">Acanthaster planci</name>
    <name type="common">Crown-of-thorns starfish</name>
    <dbReference type="NCBI Taxonomy" id="133434"/>
    <lineage>
        <taxon>Eukaryota</taxon>
        <taxon>Metazoa</taxon>
        <taxon>Echinodermata</taxon>
        <taxon>Eleutherozoa</taxon>
        <taxon>Asterozoa</taxon>
        <taxon>Asteroidea</taxon>
        <taxon>Valvatacea</taxon>
        <taxon>Valvatida</taxon>
        <taxon>Acanthasteridae</taxon>
        <taxon>Acanthaster</taxon>
    </lineage>
</organism>
<dbReference type="Gene3D" id="1.10.8.10">
    <property type="entry name" value="DNA helicase RuvA subunit, C-terminal domain"/>
    <property type="match status" value="1"/>
</dbReference>
<dbReference type="GO" id="GO:0036503">
    <property type="term" value="P:ERAD pathway"/>
    <property type="evidence" value="ECO:0007669"/>
    <property type="project" value="InterPro"/>
</dbReference>
<evidence type="ECO:0000256" key="1">
    <source>
        <dbReference type="ARBA" id="ARBA00004406"/>
    </source>
</evidence>
<keyword evidence="3" id="KW-0551">Lipid droplet</keyword>
<evidence type="ECO:0000256" key="4">
    <source>
        <dbReference type="ARBA" id="ARBA00022824"/>
    </source>
</evidence>
<dbReference type="GO" id="GO:0005811">
    <property type="term" value="C:lipid droplet"/>
    <property type="evidence" value="ECO:0007669"/>
    <property type="project" value="UniProtKB-SubCell"/>
</dbReference>
<proteinExistence type="inferred from homology"/>
<keyword evidence="10" id="KW-1133">Transmembrane helix</keyword>
<dbReference type="SUPFAM" id="SSF69593">
    <property type="entry name" value="Glycerol-3-phosphate (1)-acyltransferase"/>
    <property type="match status" value="1"/>
</dbReference>
<evidence type="ECO:0000256" key="3">
    <source>
        <dbReference type="ARBA" id="ARBA00022677"/>
    </source>
</evidence>
<dbReference type="GO" id="GO:0005789">
    <property type="term" value="C:endoplasmic reticulum membrane"/>
    <property type="evidence" value="ECO:0007669"/>
    <property type="project" value="UniProtKB-SubCell"/>
</dbReference>
<evidence type="ECO:0000256" key="9">
    <source>
        <dbReference type="SAM" id="MobiDB-lite"/>
    </source>
</evidence>
<evidence type="ECO:0000256" key="2">
    <source>
        <dbReference type="ARBA" id="ARBA00004502"/>
    </source>
</evidence>
<keyword evidence="10" id="KW-0812">Transmembrane</keyword>
<protein>
    <recommendedName>
        <fullName evidence="7">Lipid droplet-regulating VLDL assembly factor AUP1</fullName>
    </recommendedName>
    <alternativeName>
        <fullName evidence="8">Ancient ubiquitous protein 1</fullName>
    </alternativeName>
</protein>
<dbReference type="KEGG" id="aplc:110977113"/>